<feature type="chain" id="PRO_5041588978" description="EF-hand domain-containing protein" evidence="1">
    <location>
        <begin position="16"/>
        <end position="543"/>
    </location>
</feature>
<reference evidence="2" key="1">
    <citation type="submission" date="2023-08" db="EMBL/GenBank/DDBJ databases">
        <authorList>
            <person name="Chen Y."/>
            <person name="Shah S."/>
            <person name="Dougan E. K."/>
            <person name="Thang M."/>
            <person name="Chan C."/>
        </authorList>
    </citation>
    <scope>NUCLEOTIDE SEQUENCE</scope>
</reference>
<evidence type="ECO:0000256" key="1">
    <source>
        <dbReference type="SAM" id="SignalP"/>
    </source>
</evidence>
<evidence type="ECO:0000313" key="2">
    <source>
        <dbReference type="EMBL" id="CAJ1404024.1"/>
    </source>
</evidence>
<proteinExistence type="predicted"/>
<dbReference type="EMBL" id="CAUJNA010003520">
    <property type="protein sequence ID" value="CAJ1404024.1"/>
    <property type="molecule type" value="Genomic_DNA"/>
</dbReference>
<sequence>MFAVVVSLVLLSAEAGSIRGREEGRTIAVKDVQADLQDAMEAVLRGDSASKRVANIEARVWQTFQALPKNEVGRLAPRGVRYLVHSYFMKEHGWLIKGLDPHGNQDEVSDVQDASILQDKAPALVESLLEARRSNHGLALNDVITMIATLERLIFDESFTLLQAAYNFNGVSMDGSVEQKSVHDVLTSYLLLFQLGNKGNLTDARLHRALKARVSQRDDWLVVDEFQRDAVLNHDFAKQSRSNPFVEPLYTFQDSSDIVEELAHGYGKWQNTECRQMKDDLMELDSDGDGRIPIGKFYGRSDNTKYQFTESLQYLQDIGALDESGSEKKVRISNYLQGPSNCIASSTYYSICCLSECDGLLNELEAKIGAPTVDPMHLLRLVGNMSSSTVDTPRQLPVFMAQRLKSIADQNGGGVPLHGRLFSEWLHYAFPNECPYPHILEAKTLTPSHWANKKVSVEPETRSELASTAAEEEDSLPKEIVWSSQEVLHVQETKKRSTSVFRTIMQLAVLLAVLRAAIGNWATLRSMVAPTKGKKCDDFQLPF</sequence>
<name>A0AA36JE54_9DINO</name>
<protein>
    <recommendedName>
        <fullName evidence="4">EF-hand domain-containing protein</fullName>
    </recommendedName>
</protein>
<keyword evidence="1" id="KW-0732">Signal</keyword>
<evidence type="ECO:0008006" key="4">
    <source>
        <dbReference type="Google" id="ProtNLM"/>
    </source>
</evidence>
<dbReference type="EMBL" id="CAUJNA010003520">
    <property type="protein sequence ID" value="CAJ1404023.1"/>
    <property type="molecule type" value="Genomic_DNA"/>
</dbReference>
<feature type="signal peptide" evidence="1">
    <location>
        <begin position="1"/>
        <end position="15"/>
    </location>
</feature>
<evidence type="ECO:0000313" key="3">
    <source>
        <dbReference type="Proteomes" id="UP001178507"/>
    </source>
</evidence>
<dbReference type="Proteomes" id="UP001178507">
    <property type="component" value="Unassembled WGS sequence"/>
</dbReference>
<keyword evidence="3" id="KW-1185">Reference proteome</keyword>
<accession>A0AA36JE54</accession>
<organism evidence="2 3">
    <name type="scientific">Effrenium voratum</name>
    <dbReference type="NCBI Taxonomy" id="2562239"/>
    <lineage>
        <taxon>Eukaryota</taxon>
        <taxon>Sar</taxon>
        <taxon>Alveolata</taxon>
        <taxon>Dinophyceae</taxon>
        <taxon>Suessiales</taxon>
        <taxon>Symbiodiniaceae</taxon>
        <taxon>Effrenium</taxon>
    </lineage>
</organism>
<gene>
    <name evidence="2" type="ORF">EVOR1521_LOCUS26564</name>
</gene>
<dbReference type="AlphaFoldDB" id="A0AA36JE54"/>
<comment type="caution">
    <text evidence="2">The sequence shown here is derived from an EMBL/GenBank/DDBJ whole genome shotgun (WGS) entry which is preliminary data.</text>
</comment>